<evidence type="ECO:0000256" key="1">
    <source>
        <dbReference type="SAM" id="MobiDB-lite"/>
    </source>
</evidence>
<name>A0A9N8DFI4_9STRA</name>
<dbReference type="SMART" id="SM00248">
    <property type="entry name" value="ANK"/>
    <property type="match status" value="2"/>
</dbReference>
<sequence>MSEPKSKADFNNKDTTTTSEKPVQDSNHVDASTENKDKSSKMTSSPVRDRDVKRSRRHSPVTVGPSACIPDVSNVDTPLLPILSDVKLPDPKDTDVDPDEYLLLLVKSLYGVQLKVSPALDLGDDYFKPVTPEQQAAYTMEVLTPARDNNVDALKEIVAKKGSQAVNCVNRFGESLLNLACRRGFTQVAELLLSDDIGMDVRMKDDFGRTPFHDACWHPTPLLEICGWLIQRDPSLLLVADKRGCTPFMYARSNDWPAWREFLFENRDALQLLTEPATLKRFC</sequence>
<evidence type="ECO:0000313" key="3">
    <source>
        <dbReference type="Proteomes" id="UP001153069"/>
    </source>
</evidence>
<feature type="compositionally biased region" description="Basic and acidic residues" evidence="1">
    <location>
        <begin position="1"/>
        <end position="12"/>
    </location>
</feature>
<accession>A0A9N8DFI4</accession>
<dbReference type="InterPro" id="IPR036770">
    <property type="entry name" value="Ankyrin_rpt-contain_sf"/>
</dbReference>
<protein>
    <submittedName>
        <fullName evidence="2">Uncharacterized protein</fullName>
    </submittedName>
</protein>
<dbReference type="InterPro" id="IPR002110">
    <property type="entry name" value="Ankyrin_rpt"/>
</dbReference>
<dbReference type="PANTHER" id="PTHR24121">
    <property type="entry name" value="NO MECHANORECEPTOR POTENTIAL C, ISOFORM D-RELATED"/>
    <property type="match status" value="1"/>
</dbReference>
<dbReference type="EMBL" id="CAICTM010000068">
    <property type="protein sequence ID" value="CAB9499799.1"/>
    <property type="molecule type" value="Genomic_DNA"/>
</dbReference>
<dbReference type="AlphaFoldDB" id="A0A9N8DFI4"/>
<dbReference type="Proteomes" id="UP001153069">
    <property type="component" value="Unassembled WGS sequence"/>
</dbReference>
<dbReference type="Pfam" id="PF12796">
    <property type="entry name" value="Ank_2"/>
    <property type="match status" value="1"/>
</dbReference>
<organism evidence="2 3">
    <name type="scientific">Seminavis robusta</name>
    <dbReference type="NCBI Taxonomy" id="568900"/>
    <lineage>
        <taxon>Eukaryota</taxon>
        <taxon>Sar</taxon>
        <taxon>Stramenopiles</taxon>
        <taxon>Ochrophyta</taxon>
        <taxon>Bacillariophyta</taxon>
        <taxon>Bacillariophyceae</taxon>
        <taxon>Bacillariophycidae</taxon>
        <taxon>Naviculales</taxon>
        <taxon>Naviculaceae</taxon>
        <taxon>Seminavis</taxon>
    </lineage>
</organism>
<comment type="caution">
    <text evidence="2">The sequence shown here is derived from an EMBL/GenBank/DDBJ whole genome shotgun (WGS) entry which is preliminary data.</text>
</comment>
<reference evidence="2" key="1">
    <citation type="submission" date="2020-06" db="EMBL/GenBank/DDBJ databases">
        <authorList>
            <consortium name="Plant Systems Biology data submission"/>
        </authorList>
    </citation>
    <scope>NUCLEOTIDE SEQUENCE</scope>
    <source>
        <strain evidence="2">D6</strain>
    </source>
</reference>
<feature type="compositionally biased region" description="Basic and acidic residues" evidence="1">
    <location>
        <begin position="27"/>
        <end position="40"/>
    </location>
</feature>
<evidence type="ECO:0000313" key="2">
    <source>
        <dbReference type="EMBL" id="CAB9499799.1"/>
    </source>
</evidence>
<feature type="compositionally biased region" description="Polar residues" evidence="1">
    <location>
        <begin position="13"/>
        <end position="26"/>
    </location>
</feature>
<proteinExistence type="predicted"/>
<keyword evidence="3" id="KW-1185">Reference proteome</keyword>
<dbReference type="OrthoDB" id="303614at2759"/>
<dbReference type="SUPFAM" id="SSF48403">
    <property type="entry name" value="Ankyrin repeat"/>
    <property type="match status" value="1"/>
</dbReference>
<dbReference type="Gene3D" id="1.25.40.20">
    <property type="entry name" value="Ankyrin repeat-containing domain"/>
    <property type="match status" value="1"/>
</dbReference>
<gene>
    <name evidence="2" type="ORF">SEMRO_69_G038470.2</name>
</gene>
<feature type="region of interest" description="Disordered" evidence="1">
    <location>
        <begin position="1"/>
        <end position="70"/>
    </location>
</feature>
<dbReference type="PANTHER" id="PTHR24121:SF23">
    <property type="entry name" value="NO MECHANORECEPTOR POTENTIAL C, ISOFORM H"/>
    <property type="match status" value="1"/>
</dbReference>